<sequence>MFQEIPLYRDTIHLHKDVFMLQFELSVFRVKKVEKYDGFI</sequence>
<protein>
    <submittedName>
        <fullName evidence="1">Uncharacterized protein</fullName>
    </submittedName>
</protein>
<organism evidence="1">
    <name type="scientific">Bartonella schoenbuchensis (strain DSM 13525 / NCTC 13165 / R1)</name>
    <dbReference type="NCBI Taxonomy" id="687861"/>
    <lineage>
        <taxon>Bacteria</taxon>
        <taxon>Pseudomonadati</taxon>
        <taxon>Pseudomonadota</taxon>
        <taxon>Alphaproteobacteria</taxon>
        <taxon>Hyphomicrobiales</taxon>
        <taxon>Bartonellaceae</taxon>
        <taxon>Bartonella</taxon>
    </lineage>
</organism>
<dbReference type="EMBL" id="FN645509">
    <property type="protein sequence ID" value="CBI82601.1"/>
    <property type="molecule type" value="Genomic_DNA"/>
</dbReference>
<name>E6Z0G3_BARSR</name>
<gene>
    <name evidence="1" type="ORF">B11C_40456</name>
</gene>
<evidence type="ECO:0000313" key="1">
    <source>
        <dbReference type="EMBL" id="CBI82601.1"/>
    </source>
</evidence>
<dbReference type="AlphaFoldDB" id="E6Z0G3"/>
<accession>E6Z0G3</accession>
<reference evidence="1" key="1">
    <citation type="journal article" date="2011" name="PLoS Genet.">
        <title>Parallel evolution of a type IV secretion system in radiating lineages of the host-restricted bacterial pathogen Bartonella.</title>
        <authorList>
            <person name="Engel P."/>
            <person name="Salzburger W."/>
            <person name="Liesch M."/>
            <person name="Chang C.C."/>
            <person name="Maruyama S."/>
            <person name="Lanz C."/>
            <person name="Calteau A."/>
            <person name="Lajus A."/>
            <person name="Medigue C."/>
            <person name="Schuster S.C."/>
            <person name="Dehio C."/>
        </authorList>
    </citation>
    <scope>NUCLEOTIDE SEQUENCE</scope>
    <source>
        <strain evidence="1">R1</strain>
    </source>
</reference>
<proteinExistence type="predicted"/>